<organism evidence="1 2">
    <name type="scientific">Oribacterium parvum ACB1</name>
    <dbReference type="NCBI Taxonomy" id="796943"/>
    <lineage>
        <taxon>Bacteria</taxon>
        <taxon>Bacillati</taxon>
        <taxon>Bacillota</taxon>
        <taxon>Clostridia</taxon>
        <taxon>Lachnospirales</taxon>
        <taxon>Lachnospiraceae</taxon>
        <taxon>Oribacterium</taxon>
    </lineage>
</organism>
<dbReference type="RefSeq" id="WP_009535915.1">
    <property type="nucleotide sequence ID" value="NZ_KE148312.1"/>
</dbReference>
<dbReference type="STRING" id="796943.HMPREF9625_02093"/>
<reference evidence="1" key="2">
    <citation type="submission" date="2013-03" db="EMBL/GenBank/DDBJ databases">
        <title>The Genome Sequence of Oribacterium sp. ACB1.</title>
        <authorList>
            <consortium name="The Broad Institute Genomics Platform"/>
            <consortium name="The Broad Institute Genome Sequencing Center for Infectious Disease"/>
            <person name="Earl A."/>
            <person name="Ward D."/>
            <person name="Feldgarden M."/>
            <person name="Gevers D."/>
            <person name="Sizova M."/>
            <person name="Hazen A."/>
            <person name="Epstein S."/>
            <person name="Walker B."/>
            <person name="Young S."/>
            <person name="Zeng Q."/>
            <person name="Gargeya S."/>
            <person name="Fitzgerald M."/>
            <person name="Haas B."/>
            <person name="Abouelleil A."/>
            <person name="Allen A.W."/>
            <person name="Alvarado L."/>
            <person name="Arachchi H.M."/>
            <person name="Berlin A.M."/>
            <person name="Chapman S.B."/>
            <person name="Gainer-Dewar J."/>
            <person name="Goldberg J."/>
            <person name="Griggs A."/>
            <person name="Gujja S."/>
            <person name="Hansen M."/>
            <person name="Howarth C."/>
            <person name="Imamovic A."/>
            <person name="Ireland A."/>
            <person name="Larimer J."/>
            <person name="McCowan C."/>
            <person name="Murphy C."/>
            <person name="Pearson M."/>
            <person name="Poon T.W."/>
            <person name="Priest M."/>
            <person name="Roberts A."/>
            <person name="Saif S."/>
            <person name="Shea T."/>
            <person name="Sisk P."/>
            <person name="Sykes S."/>
            <person name="Wortman J."/>
            <person name="Nusbaum C."/>
            <person name="Birren B."/>
        </authorList>
    </citation>
    <scope>NUCLEOTIDE SEQUENCE [LARGE SCALE GENOMIC DNA]</scope>
    <source>
        <strain evidence="1">ACB1</strain>
    </source>
</reference>
<gene>
    <name evidence="1" type="ORF">HMPREF9625_02093</name>
</gene>
<dbReference type="Proteomes" id="UP000018461">
    <property type="component" value="Unassembled WGS sequence"/>
</dbReference>
<dbReference type="PATRIC" id="fig|796943.3.peg.452"/>
<evidence type="ECO:0000313" key="1">
    <source>
        <dbReference type="EMBL" id="EHL13280.1"/>
    </source>
</evidence>
<reference evidence="1" key="1">
    <citation type="submission" date="2011-08" db="EMBL/GenBank/DDBJ databases">
        <authorList>
            <consortium name="The Broad Institute Genome Sequencing Platform"/>
            <person name="Earl A."/>
            <person name="Ward D."/>
            <person name="Feldgarden M."/>
            <person name="Gevers D."/>
            <person name="Sizova M."/>
            <person name="Hazen A."/>
            <person name="Epstein S."/>
            <person name="Young S.K."/>
            <person name="Zeng Q."/>
            <person name="Gargeya S."/>
            <person name="Fitzgerald M."/>
            <person name="Haas B."/>
            <person name="Abouelleil A."/>
            <person name="Alvarado L."/>
            <person name="Arachchi H.M."/>
            <person name="Berlin A."/>
            <person name="Brown A."/>
            <person name="Chapman S.B."/>
            <person name="Chen Z."/>
            <person name="Dunbar C."/>
            <person name="Freedman E."/>
            <person name="Gearin G."/>
            <person name="Gellesch M."/>
            <person name="Goldberg J."/>
            <person name="Griggs A."/>
            <person name="Gujja S."/>
            <person name="Heiman D."/>
            <person name="Howarth C."/>
            <person name="Larson L."/>
            <person name="Lui A."/>
            <person name="MacDonald P.J.P."/>
            <person name="Montmayeur A."/>
            <person name="Murphy C."/>
            <person name="Neiman D."/>
            <person name="Pearson M."/>
            <person name="Priest M."/>
            <person name="Roberts A."/>
            <person name="Saif S."/>
            <person name="Shea T."/>
            <person name="Shenoy N."/>
            <person name="Sisk P."/>
            <person name="Stolte C."/>
            <person name="Sykes S."/>
            <person name="Wortman J."/>
            <person name="Nusbaum C."/>
            <person name="Birren B."/>
        </authorList>
    </citation>
    <scope>NUCLEOTIDE SEQUENCE [LARGE SCALE GENOMIC DNA]</scope>
    <source>
        <strain evidence="1">ACB1</strain>
    </source>
</reference>
<comment type="caution">
    <text evidence="1">The sequence shown here is derived from an EMBL/GenBank/DDBJ whole genome shotgun (WGS) entry which is preliminary data.</text>
</comment>
<name>G9WL36_9FIRM</name>
<protein>
    <submittedName>
        <fullName evidence="1">Uncharacterized protein</fullName>
    </submittedName>
</protein>
<dbReference type="HOGENOM" id="CLU_017193_0_0_9"/>
<evidence type="ECO:0000313" key="2">
    <source>
        <dbReference type="Proteomes" id="UP000018461"/>
    </source>
</evidence>
<dbReference type="EMBL" id="AFZC02000002">
    <property type="protein sequence ID" value="EHL13280.1"/>
    <property type="molecule type" value="Genomic_DNA"/>
</dbReference>
<dbReference type="AlphaFoldDB" id="G9WL36"/>
<sequence>MNSGIYKKKKFWTKRRTRKLVLSGIFLVALLFYFIHAYRSMDRNSRVYANMGESKLPYLYVKMGDKRINPLHGFYQEMDGSSIRDSIAALPYDRELTLVADAEKFSVESAHYDIRSLDGSELIEKDGKAELEKSGKEIKIILPIQNLIQEGKEYQLRLSLDMGETSLHYYTRIILAKDKMAEEMLSLGEDFTRKSFSKSEARSLSTYLESDDTMDNSDLSHVNLHSSFQQITWGDTAMVMDGEPEISLKEINGIMGLVQVRYASKANDQNGHIRRFFNEDNFVMRYDSQRIYLMDFDRQSTEIFDGQSFRFSDKEILLGVDSPERVQAKYSDNKTFYAFSKGNALYRLNSEGMLTRIFSYLTEENDSFRGDFLSHGIRLMDVKTNGDVDFMVYGYISRGRHEGYTGIVFYTYDNSENTVVENFFLPLKENKEELEESMNRLSYHAGNKMFYLYYGGTVYGIDTNSFEVLTMASSLEKSELASSDGGQYLAYEEKNGESELSQTVVFRNLKSDKSQNITEENKLFSVIGFIEDDLVLGVQSKEQGKEWNPQGEIPMEEIRIIGPDLKQKLSYKKENLYFSNFSIVGNQLRFDEYTHNENGYAYFGKDSVLSNKEEPKENKLVPEAKQQGAFGKVYTLPLPGKNIEKISMQNPEKFSIEKAGSIELSQSKLTDKAVFYAYSLGHYRGNYQNMETAIFAVYDDFGYILNEKQEILWNRTDRPSVIIGKPREDEVTDFIAQIPDVRSSIESNGGEILNLYGVNLNAALYYTSKGYPLMIRIDNNWELITGYNGSQITSYILGGSSSPNLMKKEDATARYDMVHNAFFAFLPKT</sequence>
<keyword evidence="2" id="KW-1185">Reference proteome</keyword>
<proteinExistence type="predicted"/>
<accession>G9WL36</accession>